<feature type="region of interest" description="Disordered" evidence="1">
    <location>
        <begin position="1"/>
        <end position="34"/>
    </location>
</feature>
<evidence type="ECO:0000313" key="3">
    <source>
        <dbReference type="Proteomes" id="UP000092666"/>
    </source>
</evidence>
<feature type="compositionally biased region" description="Polar residues" evidence="1">
    <location>
        <begin position="230"/>
        <end position="243"/>
    </location>
</feature>
<accession>A0A1B9H1D8</accession>
<reference evidence="2 3" key="1">
    <citation type="submission" date="2013-07" db="EMBL/GenBank/DDBJ databases">
        <title>The Genome Sequence of Cryptococcus heveanensis BCC8398.</title>
        <authorList>
            <consortium name="The Broad Institute Genome Sequencing Platform"/>
            <person name="Cuomo C."/>
            <person name="Litvintseva A."/>
            <person name="Chen Y."/>
            <person name="Heitman J."/>
            <person name="Sun S."/>
            <person name="Springer D."/>
            <person name="Dromer F."/>
            <person name="Young S.K."/>
            <person name="Zeng Q."/>
            <person name="Gargeya S."/>
            <person name="Fitzgerald M."/>
            <person name="Abouelleil A."/>
            <person name="Alvarado L."/>
            <person name="Berlin A.M."/>
            <person name="Chapman S.B."/>
            <person name="Dewar J."/>
            <person name="Goldberg J."/>
            <person name="Griggs A."/>
            <person name="Gujja S."/>
            <person name="Hansen M."/>
            <person name="Howarth C."/>
            <person name="Imamovic A."/>
            <person name="Larimer J."/>
            <person name="McCowan C."/>
            <person name="Murphy C."/>
            <person name="Pearson M."/>
            <person name="Priest M."/>
            <person name="Roberts A."/>
            <person name="Saif S."/>
            <person name="Shea T."/>
            <person name="Sykes S."/>
            <person name="Wortman J."/>
            <person name="Nusbaum C."/>
            <person name="Birren B."/>
        </authorList>
    </citation>
    <scope>NUCLEOTIDE SEQUENCE [LARGE SCALE GENOMIC DNA]</scope>
    <source>
        <strain evidence="2 3">BCC8398</strain>
    </source>
</reference>
<organism evidence="2 3">
    <name type="scientific">Kwoniella heveanensis BCC8398</name>
    <dbReference type="NCBI Taxonomy" id="1296120"/>
    <lineage>
        <taxon>Eukaryota</taxon>
        <taxon>Fungi</taxon>
        <taxon>Dikarya</taxon>
        <taxon>Basidiomycota</taxon>
        <taxon>Agaricomycotina</taxon>
        <taxon>Tremellomycetes</taxon>
        <taxon>Tremellales</taxon>
        <taxon>Cryptococcaceae</taxon>
        <taxon>Kwoniella</taxon>
    </lineage>
</organism>
<protein>
    <recommendedName>
        <fullName evidence="4">F-box domain-containing protein</fullName>
    </recommendedName>
</protein>
<evidence type="ECO:0000256" key="1">
    <source>
        <dbReference type="SAM" id="MobiDB-lite"/>
    </source>
</evidence>
<reference evidence="3" key="2">
    <citation type="submission" date="2013-12" db="EMBL/GenBank/DDBJ databases">
        <title>Evolution of pathogenesis and genome organization in the Tremellales.</title>
        <authorList>
            <person name="Cuomo C."/>
            <person name="Litvintseva A."/>
            <person name="Heitman J."/>
            <person name="Chen Y."/>
            <person name="Sun S."/>
            <person name="Springer D."/>
            <person name="Dromer F."/>
            <person name="Young S."/>
            <person name="Zeng Q."/>
            <person name="Chapman S."/>
            <person name="Gujja S."/>
            <person name="Saif S."/>
            <person name="Birren B."/>
        </authorList>
    </citation>
    <scope>NUCLEOTIDE SEQUENCE [LARGE SCALE GENOMIC DNA]</scope>
    <source>
        <strain evidence="3">BCC8398</strain>
    </source>
</reference>
<dbReference type="AlphaFoldDB" id="A0A1B9H1D8"/>
<evidence type="ECO:0000313" key="2">
    <source>
        <dbReference type="EMBL" id="OCF37098.1"/>
    </source>
</evidence>
<keyword evidence="3" id="KW-1185">Reference proteome</keyword>
<gene>
    <name evidence="2" type="ORF">I316_01003</name>
</gene>
<feature type="compositionally biased region" description="Polar residues" evidence="1">
    <location>
        <begin position="22"/>
        <end position="34"/>
    </location>
</feature>
<feature type="region of interest" description="Disordered" evidence="1">
    <location>
        <begin position="230"/>
        <end position="260"/>
    </location>
</feature>
<dbReference type="Proteomes" id="UP000092666">
    <property type="component" value="Unassembled WGS sequence"/>
</dbReference>
<proteinExistence type="predicted"/>
<sequence>MNTFANRMKRLDLTRTRHRRNGSPSGKVTSSSAETPGIFPVEVWEKIIPELDDTPTLAALCRTSKTTNDLAQPLLYRVVRLNTRQSLLKWMSMADEDRTAAMEGTRHLEVHFDLRYLRDKQFNDVFLRNKKLKLKLNGKSQVKGKGKSKSQTWSLERAVDRYRPMKPGYNQLDTVHLTTSGFEWCKVDPDEGDSEAVVSRGWRAVTLSCCVNRLMYMLVGEDGPVSFRWTSTPRPISQSTSARTGGDDGPHPKTSSIPKAISKIPPATASAILFAHWKWINGVNRCLRSKAAPHPRPPSIIYHWCKLQHIELPWLMRPNWCATQNVHPEDRRRHLRVFSIDGGCLHKFTQSLGLRELLIEIAGASTTAPQASHPRDSEHGHRQKTILEIRGKVKSGRENCLLELYQQIATCDPNQVIRVARVPDRKANASQWRETLAVSKWLREEAEAAAGIKSIQRAYTYC</sequence>
<dbReference type="EMBL" id="KI669493">
    <property type="protein sequence ID" value="OCF37098.1"/>
    <property type="molecule type" value="Genomic_DNA"/>
</dbReference>
<name>A0A1B9H1D8_9TREE</name>
<evidence type="ECO:0008006" key="4">
    <source>
        <dbReference type="Google" id="ProtNLM"/>
    </source>
</evidence>